<organism evidence="2 3">
    <name type="scientific">Planctomyces bekefii</name>
    <dbReference type="NCBI Taxonomy" id="1653850"/>
    <lineage>
        <taxon>Bacteria</taxon>
        <taxon>Pseudomonadati</taxon>
        <taxon>Planctomycetota</taxon>
        <taxon>Planctomycetia</taxon>
        <taxon>Planctomycetales</taxon>
        <taxon>Planctomycetaceae</taxon>
        <taxon>Planctomyces</taxon>
    </lineage>
</organism>
<feature type="transmembrane region" description="Helical" evidence="1">
    <location>
        <begin position="35"/>
        <end position="54"/>
    </location>
</feature>
<evidence type="ECO:0000313" key="2">
    <source>
        <dbReference type="EMBL" id="TWW08832.1"/>
    </source>
</evidence>
<keyword evidence="1" id="KW-0812">Transmembrane</keyword>
<protein>
    <submittedName>
        <fullName evidence="2">Uncharacterized protein</fullName>
    </submittedName>
</protein>
<evidence type="ECO:0000256" key="1">
    <source>
        <dbReference type="SAM" id="Phobius"/>
    </source>
</evidence>
<accession>A0A5C6M495</accession>
<reference evidence="2 3" key="2">
    <citation type="submission" date="2019-08" db="EMBL/GenBank/DDBJ databases">
        <authorList>
            <person name="Henke P."/>
        </authorList>
    </citation>
    <scope>NUCLEOTIDE SEQUENCE [LARGE SCALE GENOMIC DNA]</scope>
    <source>
        <strain evidence="2">Phe10_nw2017</strain>
    </source>
</reference>
<comment type="caution">
    <text evidence="2">The sequence shown here is derived from an EMBL/GenBank/DDBJ whole genome shotgun (WGS) entry which is preliminary data.</text>
</comment>
<keyword evidence="1" id="KW-0472">Membrane</keyword>
<dbReference type="Proteomes" id="UP000321083">
    <property type="component" value="Unassembled WGS sequence"/>
</dbReference>
<proteinExistence type="predicted"/>
<gene>
    <name evidence="2" type="ORF">E3A20_20400</name>
</gene>
<keyword evidence="1" id="KW-1133">Transmembrane helix</keyword>
<dbReference type="AlphaFoldDB" id="A0A5C6M495"/>
<sequence length="126" mass="13980">MLYIAVTLLLLLTAWVIFGWVVSESWNIRWLKNWLALFSVSLLILICGGGGVFLTRKLLIVQQRQSIQAFASRLNARIQEGHPEDALEAIRIIAEGPPEGSDYSSDVLQRMSQVGTRLASEGAGRL</sequence>
<dbReference type="EMBL" id="SRHE01000487">
    <property type="protein sequence ID" value="TWW08832.1"/>
    <property type="molecule type" value="Genomic_DNA"/>
</dbReference>
<keyword evidence="3" id="KW-1185">Reference proteome</keyword>
<reference evidence="2 3" key="1">
    <citation type="submission" date="2019-08" db="EMBL/GenBank/DDBJ databases">
        <title>100 year-old enigma solved: identification of Planctomyces bekefii, the type genus and species of the phylum Planctomycetes.</title>
        <authorList>
            <person name="Svetlana D.N."/>
            <person name="Overmann J."/>
        </authorList>
    </citation>
    <scope>NUCLEOTIDE SEQUENCE [LARGE SCALE GENOMIC DNA]</scope>
    <source>
        <strain evidence="2">Phe10_nw2017</strain>
    </source>
</reference>
<name>A0A5C6M495_9PLAN</name>
<evidence type="ECO:0000313" key="3">
    <source>
        <dbReference type="Proteomes" id="UP000321083"/>
    </source>
</evidence>